<name>A0A859DQS0_9FIRM</name>
<dbReference type="PANTHER" id="PTHR11587">
    <property type="entry name" value="ARGININOSUCCINATE SYNTHASE"/>
    <property type="match status" value="1"/>
</dbReference>
<evidence type="ECO:0000256" key="7">
    <source>
        <dbReference type="ARBA" id="ARBA00022741"/>
    </source>
</evidence>
<dbReference type="InterPro" id="IPR048267">
    <property type="entry name" value="Arginosuc_syn_N"/>
</dbReference>
<gene>
    <name evidence="9" type="primary">argG</name>
    <name evidence="12" type="ORF">GJQ69_00690</name>
</gene>
<protein>
    <recommendedName>
        <fullName evidence="3 9">Argininosuccinate synthase</fullName>
        <ecNumber evidence="3 9">6.3.4.5</ecNumber>
    </recommendedName>
    <alternativeName>
        <fullName evidence="9">Citrulline--aspartate ligase</fullName>
    </alternativeName>
</protein>
<dbReference type="GO" id="GO:0006526">
    <property type="term" value="P:L-arginine biosynthetic process"/>
    <property type="evidence" value="ECO:0007669"/>
    <property type="project" value="UniProtKB-UniRule"/>
</dbReference>
<evidence type="ECO:0000259" key="11">
    <source>
        <dbReference type="Pfam" id="PF20979"/>
    </source>
</evidence>
<dbReference type="PROSITE" id="PS00565">
    <property type="entry name" value="ARGININOSUCCIN_SYN_2"/>
    <property type="match status" value="1"/>
</dbReference>
<keyword evidence="8 9" id="KW-0067">ATP-binding</keyword>
<organism evidence="12 13">
    <name type="scientific">Caproicibacterium lactatifermentans</name>
    <dbReference type="NCBI Taxonomy" id="2666138"/>
    <lineage>
        <taxon>Bacteria</taxon>
        <taxon>Bacillati</taxon>
        <taxon>Bacillota</taxon>
        <taxon>Clostridia</taxon>
        <taxon>Eubacteriales</taxon>
        <taxon>Oscillospiraceae</taxon>
        <taxon>Caproicibacterium</taxon>
    </lineage>
</organism>
<feature type="binding site" evidence="9">
    <location>
        <position position="132"/>
    </location>
    <ligand>
        <name>L-citrulline</name>
        <dbReference type="ChEBI" id="CHEBI:57743"/>
    </ligand>
</feature>
<dbReference type="Pfam" id="PF00764">
    <property type="entry name" value="Arginosuc_synth"/>
    <property type="match status" value="1"/>
</dbReference>
<keyword evidence="4 9" id="KW-0055">Arginine biosynthesis</keyword>
<evidence type="ECO:0000256" key="3">
    <source>
        <dbReference type="ARBA" id="ARBA00012286"/>
    </source>
</evidence>
<dbReference type="PROSITE" id="PS00564">
    <property type="entry name" value="ARGININOSUCCIN_SYN_1"/>
    <property type="match status" value="1"/>
</dbReference>
<evidence type="ECO:0000256" key="8">
    <source>
        <dbReference type="ARBA" id="ARBA00022840"/>
    </source>
</evidence>
<comment type="catalytic activity">
    <reaction evidence="9">
        <text>L-citrulline + L-aspartate + ATP = 2-(N(omega)-L-arginino)succinate + AMP + diphosphate + H(+)</text>
        <dbReference type="Rhea" id="RHEA:10932"/>
        <dbReference type="ChEBI" id="CHEBI:15378"/>
        <dbReference type="ChEBI" id="CHEBI:29991"/>
        <dbReference type="ChEBI" id="CHEBI:30616"/>
        <dbReference type="ChEBI" id="CHEBI:33019"/>
        <dbReference type="ChEBI" id="CHEBI:57472"/>
        <dbReference type="ChEBI" id="CHEBI:57743"/>
        <dbReference type="ChEBI" id="CHEBI:456215"/>
        <dbReference type="EC" id="6.3.4.5"/>
    </reaction>
</comment>
<dbReference type="GO" id="GO:0000050">
    <property type="term" value="P:urea cycle"/>
    <property type="evidence" value="ECO:0007669"/>
    <property type="project" value="TreeGrafter"/>
</dbReference>
<comment type="subunit">
    <text evidence="2 9">Homotetramer.</text>
</comment>
<dbReference type="SUPFAM" id="SSF69864">
    <property type="entry name" value="Argininosuccinate synthetase, C-terminal domain"/>
    <property type="match status" value="1"/>
</dbReference>
<dbReference type="Pfam" id="PF20979">
    <property type="entry name" value="Arginosuc_syn_C"/>
    <property type="match status" value="1"/>
</dbReference>
<reference evidence="12 13" key="1">
    <citation type="submission" date="2019-11" db="EMBL/GenBank/DDBJ databases">
        <authorList>
            <person name="Ren C."/>
            <person name="Wang H."/>
            <person name="Xu Y."/>
        </authorList>
    </citation>
    <scope>NUCLEOTIDE SEQUENCE [LARGE SCALE GENOMIC DNA]</scope>
    <source>
        <strain evidence="12 13">LBM 19010</strain>
    </source>
</reference>
<evidence type="ECO:0000313" key="12">
    <source>
        <dbReference type="EMBL" id="QKN23132.1"/>
    </source>
</evidence>
<dbReference type="UniPathway" id="UPA00068">
    <property type="reaction ID" value="UER00113"/>
</dbReference>
<feature type="binding site" evidence="9">
    <location>
        <position position="124"/>
    </location>
    <ligand>
        <name>L-aspartate</name>
        <dbReference type="ChEBI" id="CHEBI:29991"/>
    </ligand>
</feature>
<keyword evidence="6 9" id="KW-0028">Amino-acid biosynthesis</keyword>
<dbReference type="PANTHER" id="PTHR11587:SF2">
    <property type="entry name" value="ARGININOSUCCINATE SYNTHASE"/>
    <property type="match status" value="1"/>
</dbReference>
<dbReference type="FunFam" id="3.90.1260.10:FF:000007">
    <property type="entry name" value="Argininosuccinate synthase"/>
    <property type="match status" value="1"/>
</dbReference>
<dbReference type="NCBIfam" id="NF001770">
    <property type="entry name" value="PRK00509.1"/>
    <property type="match status" value="1"/>
</dbReference>
<dbReference type="GO" id="GO:0000053">
    <property type="term" value="P:argininosuccinate metabolic process"/>
    <property type="evidence" value="ECO:0007669"/>
    <property type="project" value="TreeGrafter"/>
</dbReference>
<evidence type="ECO:0000256" key="9">
    <source>
        <dbReference type="HAMAP-Rule" id="MF_00005"/>
    </source>
</evidence>
<dbReference type="Gene3D" id="3.40.50.620">
    <property type="entry name" value="HUPs"/>
    <property type="match status" value="1"/>
</dbReference>
<feature type="binding site" evidence="9">
    <location>
        <position position="128"/>
    </location>
    <ligand>
        <name>L-citrulline</name>
        <dbReference type="ChEBI" id="CHEBI:57743"/>
    </ligand>
</feature>
<keyword evidence="7 9" id="KW-0547">Nucleotide-binding</keyword>
<dbReference type="Gene3D" id="3.90.1260.10">
    <property type="entry name" value="Argininosuccinate synthetase, chain A, domain 2"/>
    <property type="match status" value="1"/>
</dbReference>
<proteinExistence type="inferred from homology"/>
<dbReference type="EMBL" id="CP046051">
    <property type="protein sequence ID" value="QKN23132.1"/>
    <property type="molecule type" value="Genomic_DNA"/>
</dbReference>
<evidence type="ECO:0000259" key="10">
    <source>
        <dbReference type="Pfam" id="PF00764"/>
    </source>
</evidence>
<feature type="domain" description="Arginosuccinate synthase C-terminal" evidence="11">
    <location>
        <begin position="180"/>
        <end position="400"/>
    </location>
</feature>
<dbReference type="KEGG" id="clf:GJQ69_00690"/>
<dbReference type="InterPro" id="IPR023434">
    <property type="entry name" value="Arginosuc_synth_type_1_subfam"/>
</dbReference>
<dbReference type="InterPro" id="IPR014729">
    <property type="entry name" value="Rossmann-like_a/b/a_fold"/>
</dbReference>
<dbReference type="HAMAP" id="MF_00005">
    <property type="entry name" value="Arg_succ_synth_type1"/>
    <property type="match status" value="1"/>
</dbReference>
<keyword evidence="5 9" id="KW-0436">Ligase</keyword>
<keyword evidence="9" id="KW-0963">Cytoplasm</keyword>
<evidence type="ECO:0000313" key="13">
    <source>
        <dbReference type="Proteomes" id="UP000501316"/>
    </source>
</evidence>
<feature type="binding site" evidence="9">
    <location>
        <position position="181"/>
    </location>
    <ligand>
        <name>L-citrulline</name>
        <dbReference type="ChEBI" id="CHEBI:57743"/>
    </ligand>
</feature>
<accession>A0A859DQS0</accession>
<dbReference type="InterPro" id="IPR048268">
    <property type="entry name" value="Arginosuc_syn_C"/>
</dbReference>
<dbReference type="InterPro" id="IPR001518">
    <property type="entry name" value="Arginosuc_synth"/>
</dbReference>
<evidence type="ECO:0000256" key="6">
    <source>
        <dbReference type="ARBA" id="ARBA00022605"/>
    </source>
</evidence>
<dbReference type="FunFam" id="3.40.50.620:FF:000019">
    <property type="entry name" value="Argininosuccinate synthase"/>
    <property type="match status" value="1"/>
</dbReference>
<feature type="binding site" evidence="9">
    <location>
        <position position="122"/>
    </location>
    <ligand>
        <name>ATP</name>
        <dbReference type="ChEBI" id="CHEBI:30616"/>
    </ligand>
</feature>
<feature type="domain" description="Arginosuccinate synthase-like N-terminal" evidence="10">
    <location>
        <begin position="8"/>
        <end position="171"/>
    </location>
</feature>
<dbReference type="AlphaFoldDB" id="A0A859DQS0"/>
<dbReference type="GO" id="GO:0004055">
    <property type="term" value="F:argininosuccinate synthase activity"/>
    <property type="evidence" value="ECO:0007669"/>
    <property type="project" value="UniProtKB-UniRule"/>
</dbReference>
<feature type="binding site" evidence="9">
    <location>
        <position position="97"/>
    </location>
    <ligand>
        <name>L-citrulline</name>
        <dbReference type="ChEBI" id="CHEBI:57743"/>
    </ligand>
</feature>
<dbReference type="EC" id="6.3.4.5" evidence="3 9"/>
<feature type="binding site" evidence="9">
    <location>
        <position position="40"/>
    </location>
    <ligand>
        <name>ATP</name>
        <dbReference type="ChEBI" id="CHEBI:30616"/>
    </ligand>
</feature>
<evidence type="ECO:0000256" key="2">
    <source>
        <dbReference type="ARBA" id="ARBA00011881"/>
    </source>
</evidence>
<dbReference type="RefSeq" id="WP_086034948.1">
    <property type="nucleotide sequence ID" value="NZ_CP046051.1"/>
</dbReference>
<dbReference type="InterPro" id="IPR018223">
    <property type="entry name" value="Arginosuc_synth_CS"/>
</dbReference>
<comment type="subcellular location">
    <subcellularLocation>
        <location evidence="9">Cytoplasm</location>
    </subcellularLocation>
</comment>
<comment type="pathway">
    <text evidence="1 9">Amino-acid biosynthesis; L-arginine biosynthesis; L-arginine from L-ornithine and carbamoyl phosphate: step 2/3.</text>
</comment>
<feature type="binding site" evidence="9">
    <location>
        <position position="92"/>
    </location>
    <ligand>
        <name>L-citrulline</name>
        <dbReference type="ChEBI" id="CHEBI:57743"/>
    </ligand>
</feature>
<evidence type="ECO:0000256" key="1">
    <source>
        <dbReference type="ARBA" id="ARBA00004967"/>
    </source>
</evidence>
<dbReference type="SUPFAM" id="SSF52402">
    <property type="entry name" value="Adenine nucleotide alpha hydrolases-like"/>
    <property type="match status" value="1"/>
</dbReference>
<dbReference type="CDD" id="cd01999">
    <property type="entry name" value="ASS"/>
    <property type="match status" value="1"/>
</dbReference>
<feature type="binding site" evidence="9">
    <location>
        <position position="129"/>
    </location>
    <ligand>
        <name>L-aspartate</name>
        <dbReference type="ChEBI" id="CHEBI:29991"/>
    </ligand>
</feature>
<feature type="binding site" evidence="9">
    <location>
        <position position="190"/>
    </location>
    <ligand>
        <name>L-citrulline</name>
        <dbReference type="ChEBI" id="CHEBI:57743"/>
    </ligand>
</feature>
<feature type="binding site" evidence="9">
    <location>
        <position position="281"/>
    </location>
    <ligand>
        <name>L-citrulline</name>
        <dbReference type="ChEBI" id="CHEBI:57743"/>
    </ligand>
</feature>
<sequence length="413" mass="45934">MDKTAIKKVVLAYSGGLDTSIIIPWLKENYNNCEVIAVAADVGQGAGELDGLEQKAKETGASKLYIADLKKQFVEDYIWQTVKADAVYENKYLLGTSFARPLIAKRLVEIAKAEGADAICHGCTGKGNDQVRFELSIKAFAPNMPIIAPWREWTLKSRDEEIDYAEAHNIPLKITRKTNYSKDKNLWHLSHEGLDLENPANEPQYNKPGFLELGVSPEQAPDKPTYVTIHFEKGEATALNGQKMCAVDLLSRLNKVGGENGIGIADIVENRLVGMKSRGVYETPGGTILYHAHNKLEEICLDKDTYHYKQGIGDKFAELVYDGKWFTPLREALSAFVDSTQQTVTGDVKLKLYKGNVIDAGVTSPYSLYDEEVATFSVDEVYNQSDANGFINLFGLPIKVQAVKKEQWTKNKK</sequence>
<dbReference type="InterPro" id="IPR024074">
    <property type="entry name" value="AS_cat/multimer_dom_body"/>
</dbReference>
<feature type="binding site" evidence="9">
    <location>
        <position position="269"/>
    </location>
    <ligand>
        <name>L-citrulline</name>
        <dbReference type="ChEBI" id="CHEBI:57743"/>
    </ligand>
</feature>
<comment type="similarity">
    <text evidence="9">Belongs to the argininosuccinate synthase family. Type 1 subfamily.</text>
</comment>
<feature type="binding site" evidence="9">
    <location>
        <position position="128"/>
    </location>
    <ligand>
        <name>L-aspartate</name>
        <dbReference type="ChEBI" id="CHEBI:29991"/>
    </ligand>
</feature>
<dbReference type="NCBIfam" id="TIGR00032">
    <property type="entry name" value="argG"/>
    <property type="match status" value="1"/>
</dbReference>
<dbReference type="GO" id="GO:0005737">
    <property type="term" value="C:cytoplasm"/>
    <property type="evidence" value="ECO:0007669"/>
    <property type="project" value="UniProtKB-SubCell"/>
</dbReference>
<dbReference type="Gene3D" id="1.20.5.470">
    <property type="entry name" value="Single helix bin"/>
    <property type="match status" value="1"/>
</dbReference>
<dbReference type="Proteomes" id="UP000501316">
    <property type="component" value="Chromosome"/>
</dbReference>
<evidence type="ECO:0000256" key="5">
    <source>
        <dbReference type="ARBA" id="ARBA00022598"/>
    </source>
</evidence>
<feature type="binding site" evidence="9">
    <location>
        <begin position="12"/>
        <end position="20"/>
    </location>
    <ligand>
        <name>ATP</name>
        <dbReference type="ChEBI" id="CHEBI:30616"/>
    </ligand>
</feature>
<evidence type="ECO:0000256" key="4">
    <source>
        <dbReference type="ARBA" id="ARBA00022571"/>
    </source>
</evidence>
<dbReference type="GO" id="GO:0005524">
    <property type="term" value="F:ATP binding"/>
    <property type="evidence" value="ECO:0007669"/>
    <property type="project" value="UniProtKB-UniRule"/>
</dbReference>